<evidence type="ECO:0000313" key="3">
    <source>
        <dbReference type="Proteomes" id="UP000765509"/>
    </source>
</evidence>
<comment type="caution">
    <text evidence="2">The sequence shown here is derived from an EMBL/GenBank/DDBJ whole genome shotgun (WGS) entry which is preliminary data.</text>
</comment>
<keyword evidence="3" id="KW-1185">Reference proteome</keyword>
<evidence type="ECO:0000313" key="2">
    <source>
        <dbReference type="EMBL" id="MBW0545779.1"/>
    </source>
</evidence>
<evidence type="ECO:0000256" key="1">
    <source>
        <dbReference type="SAM" id="MobiDB-lite"/>
    </source>
</evidence>
<proteinExistence type="predicted"/>
<name>A0A9Q3FVD8_9BASI</name>
<dbReference type="AlphaFoldDB" id="A0A9Q3FVD8"/>
<organism evidence="2 3">
    <name type="scientific">Austropuccinia psidii MF-1</name>
    <dbReference type="NCBI Taxonomy" id="1389203"/>
    <lineage>
        <taxon>Eukaryota</taxon>
        <taxon>Fungi</taxon>
        <taxon>Dikarya</taxon>
        <taxon>Basidiomycota</taxon>
        <taxon>Pucciniomycotina</taxon>
        <taxon>Pucciniomycetes</taxon>
        <taxon>Pucciniales</taxon>
        <taxon>Sphaerophragmiaceae</taxon>
        <taxon>Austropuccinia</taxon>
    </lineage>
</organism>
<dbReference type="EMBL" id="AVOT02050736">
    <property type="protein sequence ID" value="MBW0545779.1"/>
    <property type="molecule type" value="Genomic_DNA"/>
</dbReference>
<gene>
    <name evidence="2" type="ORF">O181_085494</name>
</gene>
<protein>
    <submittedName>
        <fullName evidence="2">Uncharacterized protein</fullName>
    </submittedName>
</protein>
<accession>A0A9Q3FVD8</accession>
<sequence length="205" mass="24085">MKTTSIHMLRWKIAVQEYRGNMTIIYKEGKRHTNEDGLIKWPLDNFISNPAYDPEAPEFGTPESDSTEPEGKETPKLGIISSELHNEAFGSVPKTYAKHKHCSIMLQLLQQKYRSPEVESKLEVPWLRDYKDNKFLLIDALLYHKEKHTSALTVIDRDHISLILQAWYDCPFMRHMSKDRTKKRVESPAWWAQWEQEFSGYINTC</sequence>
<dbReference type="OrthoDB" id="2595244at2759"/>
<feature type="region of interest" description="Disordered" evidence="1">
    <location>
        <begin position="52"/>
        <end position="74"/>
    </location>
</feature>
<dbReference type="Proteomes" id="UP000765509">
    <property type="component" value="Unassembled WGS sequence"/>
</dbReference>
<reference evidence="2" key="1">
    <citation type="submission" date="2021-03" db="EMBL/GenBank/DDBJ databases">
        <title>Draft genome sequence of rust myrtle Austropuccinia psidii MF-1, a brazilian biotype.</title>
        <authorList>
            <person name="Quecine M.C."/>
            <person name="Pachon D.M.R."/>
            <person name="Bonatelli M.L."/>
            <person name="Correr F.H."/>
            <person name="Franceschini L.M."/>
            <person name="Leite T.F."/>
            <person name="Margarido G.R.A."/>
            <person name="Almeida C.A."/>
            <person name="Ferrarezi J.A."/>
            <person name="Labate C.A."/>
        </authorList>
    </citation>
    <scope>NUCLEOTIDE SEQUENCE</scope>
    <source>
        <strain evidence="2">MF-1</strain>
    </source>
</reference>
<dbReference type="Gene3D" id="1.10.340.70">
    <property type="match status" value="1"/>
</dbReference>